<organism evidence="1 2">
    <name type="scientific">Leptosphaeria maculans (strain JN3 / isolate v23.1.3 / race Av1-4-5-6-7-8)</name>
    <name type="common">Blackleg fungus</name>
    <name type="synonym">Phoma lingam</name>
    <dbReference type="NCBI Taxonomy" id="985895"/>
    <lineage>
        <taxon>Eukaryota</taxon>
        <taxon>Fungi</taxon>
        <taxon>Dikarya</taxon>
        <taxon>Ascomycota</taxon>
        <taxon>Pezizomycotina</taxon>
        <taxon>Dothideomycetes</taxon>
        <taxon>Pleosporomycetidae</taxon>
        <taxon>Pleosporales</taxon>
        <taxon>Pleosporineae</taxon>
        <taxon>Leptosphaeriaceae</taxon>
        <taxon>Plenodomus</taxon>
        <taxon>Plenodomus lingam/Leptosphaeria maculans species complex</taxon>
    </lineage>
</organism>
<dbReference type="HOGENOM" id="CLU_2979563_0_0_1"/>
<evidence type="ECO:0000313" key="2">
    <source>
        <dbReference type="Proteomes" id="UP000002668"/>
    </source>
</evidence>
<dbReference type="InParanoid" id="E5AD33"/>
<protein>
    <submittedName>
        <fullName evidence="1">Predicted protein</fullName>
    </submittedName>
</protein>
<dbReference type="EMBL" id="FP929139">
    <property type="protein sequence ID" value="CBY02385.1"/>
    <property type="molecule type" value="Genomic_DNA"/>
</dbReference>
<name>E5AD33_LEPMJ</name>
<dbReference type="VEuPathDB" id="FungiDB:LEMA_uP011720.1"/>
<accession>E5AD33</accession>
<dbReference type="AlphaFoldDB" id="E5AD33"/>
<sequence length="58" mass="6435">MDAINITIDKPLSPCRLHRAPINTCLLIGRPNGQDMKRPPSCSSVPEARRFVPFKTSS</sequence>
<keyword evidence="2" id="KW-1185">Reference proteome</keyword>
<dbReference type="Proteomes" id="UP000002668">
    <property type="component" value="Genome"/>
</dbReference>
<evidence type="ECO:0000313" key="1">
    <source>
        <dbReference type="EMBL" id="CBY02385.1"/>
    </source>
</evidence>
<reference evidence="2" key="1">
    <citation type="journal article" date="2011" name="Nat. Commun.">
        <title>Effector diversification within compartments of the Leptosphaeria maculans genome affected by Repeat-Induced Point mutations.</title>
        <authorList>
            <person name="Rouxel T."/>
            <person name="Grandaubert J."/>
            <person name="Hane J.K."/>
            <person name="Hoede C."/>
            <person name="van de Wouw A.P."/>
            <person name="Couloux A."/>
            <person name="Dominguez V."/>
            <person name="Anthouard V."/>
            <person name="Bally P."/>
            <person name="Bourras S."/>
            <person name="Cozijnsen A.J."/>
            <person name="Ciuffetti L.M."/>
            <person name="Degrave A."/>
            <person name="Dilmaghani A."/>
            <person name="Duret L."/>
            <person name="Fudal I."/>
            <person name="Goodwin S.B."/>
            <person name="Gout L."/>
            <person name="Glaser N."/>
            <person name="Linglin J."/>
            <person name="Kema G.H.J."/>
            <person name="Lapalu N."/>
            <person name="Lawrence C.B."/>
            <person name="May K."/>
            <person name="Meyer M."/>
            <person name="Ollivier B."/>
            <person name="Poulain J."/>
            <person name="Schoch C.L."/>
            <person name="Simon A."/>
            <person name="Spatafora J.W."/>
            <person name="Stachowiak A."/>
            <person name="Turgeon B.G."/>
            <person name="Tyler B.M."/>
            <person name="Vincent D."/>
            <person name="Weissenbach J."/>
            <person name="Amselem J."/>
            <person name="Quesneville H."/>
            <person name="Oliver R.P."/>
            <person name="Wincker P."/>
            <person name="Balesdent M.-H."/>
            <person name="Howlett B.J."/>
        </authorList>
    </citation>
    <scope>NUCLEOTIDE SEQUENCE [LARGE SCALE GENOMIC DNA]</scope>
    <source>
        <strain evidence="2">JN3 / isolate v23.1.3 / race Av1-4-5-6-7-8</strain>
    </source>
</reference>
<gene>
    <name evidence="1" type="ORF">LEMA_uP011720.1</name>
</gene>
<proteinExistence type="predicted"/>